<keyword evidence="2" id="KW-1185">Reference proteome</keyword>
<name>A0A919TUQ8_9ACTN</name>
<dbReference type="RefSeq" id="WP_203810103.1">
    <property type="nucleotide sequence ID" value="NZ_BOMY01000034.1"/>
</dbReference>
<organism evidence="1 2">
    <name type="scientific">Paractinoplanes tereljensis</name>
    <dbReference type="NCBI Taxonomy" id="571912"/>
    <lineage>
        <taxon>Bacteria</taxon>
        <taxon>Bacillati</taxon>
        <taxon>Actinomycetota</taxon>
        <taxon>Actinomycetes</taxon>
        <taxon>Micromonosporales</taxon>
        <taxon>Micromonosporaceae</taxon>
        <taxon>Paractinoplanes</taxon>
    </lineage>
</organism>
<dbReference type="EMBL" id="BOMY01000034">
    <property type="protein sequence ID" value="GIF22549.1"/>
    <property type="molecule type" value="Genomic_DNA"/>
</dbReference>
<protein>
    <submittedName>
        <fullName evidence="1">Uncharacterized protein</fullName>
    </submittedName>
</protein>
<comment type="caution">
    <text evidence="1">The sequence shown here is derived from an EMBL/GenBank/DDBJ whole genome shotgun (WGS) entry which is preliminary data.</text>
</comment>
<dbReference type="Proteomes" id="UP000623608">
    <property type="component" value="Unassembled WGS sequence"/>
</dbReference>
<proteinExistence type="predicted"/>
<accession>A0A919TUQ8</accession>
<evidence type="ECO:0000313" key="1">
    <source>
        <dbReference type="EMBL" id="GIF22549.1"/>
    </source>
</evidence>
<evidence type="ECO:0000313" key="2">
    <source>
        <dbReference type="Proteomes" id="UP000623608"/>
    </source>
</evidence>
<gene>
    <name evidence="1" type="ORF">Ate02nite_52790</name>
</gene>
<dbReference type="AlphaFoldDB" id="A0A919TUQ8"/>
<reference evidence="1" key="1">
    <citation type="submission" date="2021-01" db="EMBL/GenBank/DDBJ databases">
        <title>Whole genome shotgun sequence of Actinoplanes tereljensis NBRC 105297.</title>
        <authorList>
            <person name="Komaki H."/>
            <person name="Tamura T."/>
        </authorList>
    </citation>
    <scope>NUCLEOTIDE SEQUENCE</scope>
    <source>
        <strain evidence="1">NBRC 105297</strain>
    </source>
</reference>
<sequence>MDVGTVFAGVIGGSLTLAGQHLLGVAQDWRKERTAIVTARTGLRERLVQQVHAMGQVTAAEYVEASLRGSLDSTQWDAAQLRLSAAWLAFSDAHTLVPRLGSADLVAAAHRAHTMFALRINCFFNEHPGAINQYLSKLKDECPELTAEDFRWNLDVYAANRRAYWDISHEIDRISLQLGNDDANTSLRRLRRVHPAQPAVRDISDLYREHLWPKGHYIALSRYRR</sequence>